<proteinExistence type="predicted"/>
<feature type="chain" id="PRO_5038426930" evidence="3">
    <location>
        <begin position="27"/>
        <end position="556"/>
    </location>
</feature>
<dbReference type="InterPro" id="IPR026466">
    <property type="entry name" value="Fim_isopep_form_D2_dom"/>
</dbReference>
<gene>
    <name evidence="5" type="ORF">G1C95_2321</name>
</gene>
<keyword evidence="2" id="KW-1133">Transmembrane helix</keyword>
<dbReference type="NCBIfam" id="TIGR04226">
    <property type="entry name" value="RrgB_K2N_iso_D2"/>
    <property type="match status" value="1"/>
</dbReference>
<keyword evidence="2" id="KW-0472">Membrane</keyword>
<evidence type="ECO:0000256" key="3">
    <source>
        <dbReference type="SAM" id="SignalP"/>
    </source>
</evidence>
<feature type="compositionally biased region" description="Basic and acidic residues" evidence="1">
    <location>
        <begin position="187"/>
        <end position="202"/>
    </location>
</feature>
<organism evidence="5 6">
    <name type="scientific">Bifidobacterium oedipodis</name>
    <dbReference type="NCBI Taxonomy" id="2675322"/>
    <lineage>
        <taxon>Bacteria</taxon>
        <taxon>Bacillati</taxon>
        <taxon>Actinomycetota</taxon>
        <taxon>Actinomycetes</taxon>
        <taxon>Bifidobacteriales</taxon>
        <taxon>Bifidobacteriaceae</taxon>
        <taxon>Bifidobacterium</taxon>
    </lineage>
</organism>
<keyword evidence="6" id="KW-1185">Reference proteome</keyword>
<keyword evidence="2" id="KW-0812">Transmembrane</keyword>
<reference evidence="5 6" key="1">
    <citation type="submission" date="2020-02" db="EMBL/GenBank/DDBJ databases">
        <title>Characterization of phylogenetic diversity of novel bifidobacterial species isolated in Czech ZOOs.</title>
        <authorList>
            <person name="Lugli G.A."/>
            <person name="Vera N.B."/>
            <person name="Ventura M."/>
        </authorList>
    </citation>
    <scope>NUCLEOTIDE SEQUENCE [LARGE SCALE GENOMIC DNA]</scope>
    <source>
        <strain evidence="5 6">DSM 109957</strain>
    </source>
</reference>
<dbReference type="Proteomes" id="UP000532194">
    <property type="component" value="Unassembled WGS sequence"/>
</dbReference>
<dbReference type="InterPro" id="IPR041033">
    <property type="entry name" value="SpaA_PFL_dom_1"/>
</dbReference>
<evidence type="ECO:0000256" key="1">
    <source>
        <dbReference type="SAM" id="MobiDB-lite"/>
    </source>
</evidence>
<feature type="compositionally biased region" description="Polar residues" evidence="1">
    <location>
        <begin position="203"/>
        <end position="216"/>
    </location>
</feature>
<accession>A0A7Y0HTZ9</accession>
<protein>
    <submittedName>
        <fullName evidence="5">Cell surface protein</fullName>
    </submittedName>
</protein>
<evidence type="ECO:0000313" key="5">
    <source>
        <dbReference type="EMBL" id="NMM95133.1"/>
    </source>
</evidence>
<dbReference type="Gene3D" id="2.60.40.740">
    <property type="match status" value="1"/>
</dbReference>
<dbReference type="RefSeq" id="WP_169173137.1">
    <property type="nucleotide sequence ID" value="NZ_JAAIII010000009.1"/>
</dbReference>
<dbReference type="EMBL" id="JAAIII010000009">
    <property type="protein sequence ID" value="NMM95133.1"/>
    <property type="molecule type" value="Genomic_DNA"/>
</dbReference>
<feature type="region of interest" description="Disordered" evidence="1">
    <location>
        <begin position="346"/>
        <end position="374"/>
    </location>
</feature>
<evidence type="ECO:0000256" key="2">
    <source>
        <dbReference type="SAM" id="Phobius"/>
    </source>
</evidence>
<dbReference type="Pfam" id="PF17802">
    <property type="entry name" value="SpaA"/>
    <property type="match status" value="1"/>
</dbReference>
<dbReference type="Gene3D" id="2.60.40.10">
    <property type="entry name" value="Immunoglobulins"/>
    <property type="match status" value="1"/>
</dbReference>
<feature type="domain" description="SpaA-like prealbumin fold" evidence="4">
    <location>
        <begin position="398"/>
        <end position="488"/>
    </location>
</feature>
<feature type="signal peptide" evidence="3">
    <location>
        <begin position="1"/>
        <end position="26"/>
    </location>
</feature>
<comment type="caution">
    <text evidence="5">The sequence shown here is derived from an EMBL/GenBank/DDBJ whole genome shotgun (WGS) entry which is preliminary data.</text>
</comment>
<name>A0A7Y0HTZ9_9BIFI</name>
<sequence>MKKFYRALTALIAAVAMLFAGGVVFAGTAMADAKYSITIENEKTGHSYKAYQIFSGTLGGNGSDDANPSLGNIQWGSGITEAGRTALIAKYLNGAEGKTAKDVADYLAANKGVVREFAELIGGKGNAAGYLGTVAGEATVPSDGKYVISGLSAGYYLVKDDSNLADQDDANSAYILDVVDNVTVKPKSETPTVDKKVHDTKQDGATSEQEEGNTGTDGWGETADHAINQSFQFKLTANLPADNNWDAYPTYKVVFTDTMSTGITFENIASVKVDGIAVSAGEANNQYQKTINDNTDAGANGTSWTLTINDIKSVTGESGKKPDLTDGATIEVIYNAHLNKDAQVTDTTGSATTNKNGVSLQYSNNPNGDGLGKTEGPDVYVYTFKIANTKMDGKGTEDTGDDTALANVGFRLYSDKDATQEIKLSKNTDGTYSPIADQANGEGVEMKSGSDGTFDIVGLDAGTYYLKETSPLPGYDGLPTRTITIVAKHKLNPDKTPTVDLTGSSNMSNKLVNQPGSSLPSTGGMGTMILYAAGIAVVVFAGLGLAVTLRKRQSRR</sequence>
<dbReference type="NCBIfam" id="TIGR01167">
    <property type="entry name" value="LPXTG_anchor"/>
    <property type="match status" value="1"/>
</dbReference>
<dbReference type="AlphaFoldDB" id="A0A7Y0HTZ9"/>
<feature type="region of interest" description="Disordered" evidence="1">
    <location>
        <begin position="187"/>
        <end position="221"/>
    </location>
</feature>
<feature type="transmembrane region" description="Helical" evidence="2">
    <location>
        <begin position="528"/>
        <end position="549"/>
    </location>
</feature>
<feature type="compositionally biased region" description="Polar residues" evidence="1">
    <location>
        <begin position="346"/>
        <end position="367"/>
    </location>
</feature>
<keyword evidence="3" id="KW-0732">Signal</keyword>
<dbReference type="InterPro" id="IPR013783">
    <property type="entry name" value="Ig-like_fold"/>
</dbReference>
<dbReference type="GO" id="GO:0005975">
    <property type="term" value="P:carbohydrate metabolic process"/>
    <property type="evidence" value="ECO:0007669"/>
    <property type="project" value="UniProtKB-ARBA"/>
</dbReference>
<evidence type="ECO:0000259" key="4">
    <source>
        <dbReference type="Pfam" id="PF17802"/>
    </source>
</evidence>
<evidence type="ECO:0000313" key="6">
    <source>
        <dbReference type="Proteomes" id="UP000532194"/>
    </source>
</evidence>